<protein>
    <recommendedName>
        <fullName evidence="1">Flagellar assembly protein FliH/Type III secretion system HrpE domain-containing protein</fullName>
    </recommendedName>
</protein>
<dbReference type="EMBL" id="CP082214">
    <property type="protein sequence ID" value="WDM71701.1"/>
    <property type="molecule type" value="Genomic_DNA"/>
</dbReference>
<keyword evidence="3" id="KW-1185">Reference proteome</keyword>
<organism evidence="2 3">
    <name type="scientific">Xanthomonas cucurbitae</name>
    <dbReference type="NCBI Taxonomy" id="56453"/>
    <lineage>
        <taxon>Bacteria</taxon>
        <taxon>Pseudomonadati</taxon>
        <taxon>Pseudomonadota</taxon>
        <taxon>Gammaproteobacteria</taxon>
        <taxon>Lysobacterales</taxon>
        <taxon>Lysobacteraceae</taxon>
        <taxon>Xanthomonas</taxon>
    </lineage>
</organism>
<evidence type="ECO:0000313" key="3">
    <source>
        <dbReference type="Proteomes" id="UP001214201"/>
    </source>
</evidence>
<proteinExistence type="predicted"/>
<dbReference type="InterPro" id="IPR018035">
    <property type="entry name" value="Flagellar_FliH/T3SS_HrpE"/>
</dbReference>
<sequence length="219" mass="23529">MRRLETSVGCRPWHVPVAQSADNVQASPGNEQAAYEESRELARAMGYQEGLARAHEEAAALAQQELARAKAVLQAEARAATDAAERTRIQLETLLQALTGVIEEQACRSQDVAVEVSFQAVTQVIGRAYASTPLLAELCRQAVRTAGHQAVALRVSEQDVDLCVGIGDLPVRCDLTLSPGQCVLETRAGMIEFGLDVRLSALQAALLQGLSRQRAQTTP</sequence>
<feature type="domain" description="Flagellar assembly protein FliH/Type III secretion system HrpE" evidence="1">
    <location>
        <begin position="90"/>
        <end position="200"/>
    </location>
</feature>
<dbReference type="Proteomes" id="UP001214201">
    <property type="component" value="Chromosome"/>
</dbReference>
<evidence type="ECO:0000259" key="1">
    <source>
        <dbReference type="Pfam" id="PF02108"/>
    </source>
</evidence>
<reference evidence="2 3" key="1">
    <citation type="submission" date="2021-08" db="EMBL/GenBank/DDBJ databases">
        <title>Genome sequences of Xanthomonas cucurbitae isolates from 5 Midwestern US states.</title>
        <authorList>
            <person name="Hind S.R."/>
        </authorList>
    </citation>
    <scope>NUCLEOTIDE SEQUENCE [LARGE SCALE GENOMIC DNA]</scope>
    <source>
        <strain evidence="2 3">OH_261</strain>
    </source>
</reference>
<accession>A0ABY7YD07</accession>
<name>A0ABY7YD07_9XANT</name>
<gene>
    <name evidence="2" type="ORF">K6978_00330</name>
</gene>
<evidence type="ECO:0000313" key="2">
    <source>
        <dbReference type="EMBL" id="WDM71701.1"/>
    </source>
</evidence>
<dbReference type="Pfam" id="PF02108">
    <property type="entry name" value="FliH"/>
    <property type="match status" value="1"/>
</dbReference>